<dbReference type="GO" id="GO:0008113">
    <property type="term" value="F:peptide-methionine (S)-S-oxide reductase activity"/>
    <property type="evidence" value="ECO:0007669"/>
    <property type="project" value="UniProtKB-UniRule"/>
</dbReference>
<comment type="similarity">
    <text evidence="4">Belongs to the MsrA Met sulfoxide reductase family.</text>
</comment>
<dbReference type="PROSITE" id="PS51257">
    <property type="entry name" value="PROKAR_LIPOPROTEIN"/>
    <property type="match status" value="1"/>
</dbReference>
<dbReference type="EMBL" id="CAJNAP010000002">
    <property type="protein sequence ID" value="CAE6489427.1"/>
    <property type="molecule type" value="Genomic_DNA"/>
</dbReference>
<name>A0A1I4N6P0_9PROT</name>
<evidence type="ECO:0000256" key="1">
    <source>
        <dbReference type="ARBA" id="ARBA00023002"/>
    </source>
</evidence>
<dbReference type="SUPFAM" id="SSF55068">
    <property type="entry name" value="Peptide methionine sulfoxide reductase"/>
    <property type="match status" value="1"/>
</dbReference>
<keyword evidence="5" id="KW-1133">Transmembrane helix</keyword>
<evidence type="ECO:0000313" key="7">
    <source>
        <dbReference type="EMBL" id="CAE6489427.1"/>
    </source>
</evidence>
<dbReference type="AlphaFoldDB" id="A0A1I4N6P0"/>
<comment type="function">
    <text evidence="4">Has an important function as a repair enzyme for proteins that have been inactivated by oxidation. Catalyzes the reversible oxidation-reduction of methionine sulfoxide in proteins to methionine.</text>
</comment>
<dbReference type="InterPro" id="IPR002569">
    <property type="entry name" value="Met_Sox_Rdtase_MsrA_dom"/>
</dbReference>
<comment type="catalytic activity">
    <reaction evidence="2 4">
        <text>L-methionyl-[protein] + [thioredoxin]-disulfide + H2O = L-methionyl-(S)-S-oxide-[protein] + [thioredoxin]-dithiol</text>
        <dbReference type="Rhea" id="RHEA:14217"/>
        <dbReference type="Rhea" id="RHEA-COMP:10698"/>
        <dbReference type="Rhea" id="RHEA-COMP:10700"/>
        <dbReference type="Rhea" id="RHEA-COMP:12313"/>
        <dbReference type="Rhea" id="RHEA-COMP:12315"/>
        <dbReference type="ChEBI" id="CHEBI:15377"/>
        <dbReference type="ChEBI" id="CHEBI:16044"/>
        <dbReference type="ChEBI" id="CHEBI:29950"/>
        <dbReference type="ChEBI" id="CHEBI:44120"/>
        <dbReference type="ChEBI" id="CHEBI:50058"/>
        <dbReference type="EC" id="1.8.4.11"/>
    </reaction>
</comment>
<dbReference type="Proteomes" id="UP000601736">
    <property type="component" value="Unassembled WGS sequence"/>
</dbReference>
<evidence type="ECO:0000256" key="3">
    <source>
        <dbReference type="ARBA" id="ARBA00048782"/>
    </source>
</evidence>
<keyword evidence="1 4" id="KW-0560">Oxidoreductase</keyword>
<keyword evidence="9" id="KW-1185">Reference proteome</keyword>
<sequence>MKNDKALAKSDWAYFPWLFAWSLLALIMTAGCQPSDNRNIIGIDYPANPSAQEANFEIAIFAGGCFWCTEADFDKVPGVIKTLSGYIGGTVANPTYEQVSKGKTGHIEAVKIYFDPTKTSYAKLLEVYWPTIDPITANGQFCDIGPQYRSAIFYLDVHQKMQAEASKSALVASAHFHQPIVTEILPATEFYPAEEYHQDYYIKNPLRYSYYRSRCGRDARLAQLWGNKR</sequence>
<feature type="active site" evidence="4">
    <location>
        <position position="65"/>
    </location>
</feature>
<dbReference type="PANTHER" id="PTHR43774:SF1">
    <property type="entry name" value="PEPTIDE METHIONINE SULFOXIDE REDUCTASE MSRA 2"/>
    <property type="match status" value="1"/>
</dbReference>
<reference evidence="8 9" key="1">
    <citation type="submission" date="2016-10" db="EMBL/GenBank/DDBJ databases">
        <authorList>
            <person name="de Groot N.N."/>
        </authorList>
    </citation>
    <scope>NUCLEOTIDE SEQUENCE [LARGE SCALE GENOMIC DNA]</scope>
    <source>
        <strain evidence="8 9">Nm146</strain>
    </source>
</reference>
<evidence type="ECO:0000259" key="6">
    <source>
        <dbReference type="Pfam" id="PF01625"/>
    </source>
</evidence>
<dbReference type="STRING" id="52442.SAMN05421880_106113"/>
<keyword evidence="5" id="KW-0472">Membrane</keyword>
<gene>
    <name evidence="4 7" type="primary">msrA</name>
    <name evidence="7" type="ORF">NMYAN_100023</name>
    <name evidence="8" type="ORF">SAMN05421880_106113</name>
</gene>
<dbReference type="InterPro" id="IPR036509">
    <property type="entry name" value="Met_Sox_Rdtase_MsrA_sf"/>
</dbReference>
<dbReference type="Pfam" id="PF01625">
    <property type="entry name" value="PMSR"/>
    <property type="match status" value="1"/>
</dbReference>
<evidence type="ECO:0000313" key="9">
    <source>
        <dbReference type="Proteomes" id="UP000199561"/>
    </source>
</evidence>
<dbReference type="Proteomes" id="UP000199561">
    <property type="component" value="Unassembled WGS sequence"/>
</dbReference>
<evidence type="ECO:0000256" key="2">
    <source>
        <dbReference type="ARBA" id="ARBA00047806"/>
    </source>
</evidence>
<feature type="transmembrane region" description="Helical" evidence="5">
    <location>
        <begin position="12"/>
        <end position="31"/>
    </location>
</feature>
<organism evidence="8 9">
    <name type="scientific">Nitrosomonas nitrosa</name>
    <dbReference type="NCBI Taxonomy" id="52442"/>
    <lineage>
        <taxon>Bacteria</taxon>
        <taxon>Pseudomonadati</taxon>
        <taxon>Pseudomonadota</taxon>
        <taxon>Betaproteobacteria</taxon>
        <taxon>Nitrosomonadales</taxon>
        <taxon>Nitrosomonadaceae</taxon>
        <taxon>Nitrosomonas</taxon>
    </lineage>
</organism>
<evidence type="ECO:0000256" key="5">
    <source>
        <dbReference type="SAM" id="Phobius"/>
    </source>
</evidence>
<dbReference type="PANTHER" id="PTHR43774">
    <property type="entry name" value="PEPTIDE METHIONINE SULFOXIDE REDUCTASE"/>
    <property type="match status" value="1"/>
</dbReference>
<dbReference type="EMBL" id="FOUF01000006">
    <property type="protein sequence ID" value="SFM10903.1"/>
    <property type="molecule type" value="Genomic_DNA"/>
</dbReference>
<keyword evidence="5" id="KW-0812">Transmembrane</keyword>
<proteinExistence type="inferred from homology"/>
<dbReference type="Gene3D" id="3.30.1060.10">
    <property type="entry name" value="Peptide methionine sulphoxide reductase MsrA"/>
    <property type="match status" value="1"/>
</dbReference>
<evidence type="ECO:0000313" key="8">
    <source>
        <dbReference type="EMBL" id="SFM10903.1"/>
    </source>
</evidence>
<dbReference type="NCBIfam" id="TIGR00401">
    <property type="entry name" value="msrA"/>
    <property type="match status" value="1"/>
</dbReference>
<evidence type="ECO:0000256" key="4">
    <source>
        <dbReference type="HAMAP-Rule" id="MF_01401"/>
    </source>
</evidence>
<reference evidence="7" key="2">
    <citation type="submission" date="2021-02" db="EMBL/GenBank/DDBJ databases">
        <authorList>
            <person name="Han P."/>
        </authorList>
    </citation>
    <scope>NUCLEOTIDE SEQUENCE</scope>
    <source>
        <strain evidence="7">Nitrosomonas nitrosa 18-3D</strain>
    </source>
</reference>
<dbReference type="EC" id="1.8.4.11" evidence="4"/>
<feature type="domain" description="Peptide methionine sulphoxide reductase MsrA" evidence="6">
    <location>
        <begin position="59"/>
        <end position="209"/>
    </location>
</feature>
<dbReference type="HAMAP" id="MF_01401">
    <property type="entry name" value="MsrA"/>
    <property type="match status" value="1"/>
</dbReference>
<dbReference type="RefSeq" id="WP_239654074.1">
    <property type="nucleotide sequence ID" value="NZ_CAJNAP010000002.1"/>
</dbReference>
<accession>A0A1I4N6P0</accession>
<protein>
    <recommendedName>
        <fullName evidence="4">Peptide methionine sulfoxide reductase MsrA</fullName>
        <shortName evidence="4">Protein-methionine-S-oxide reductase</shortName>
        <ecNumber evidence="4">1.8.4.11</ecNumber>
    </recommendedName>
    <alternativeName>
        <fullName evidence="4">Peptide-methionine (S)-S-oxide reductase</fullName>
        <shortName evidence="4">Peptide Met(O) reductase</shortName>
    </alternativeName>
</protein>
<comment type="catalytic activity">
    <reaction evidence="3 4">
        <text>[thioredoxin]-disulfide + L-methionine + H2O = L-methionine (S)-S-oxide + [thioredoxin]-dithiol</text>
        <dbReference type="Rhea" id="RHEA:19993"/>
        <dbReference type="Rhea" id="RHEA-COMP:10698"/>
        <dbReference type="Rhea" id="RHEA-COMP:10700"/>
        <dbReference type="ChEBI" id="CHEBI:15377"/>
        <dbReference type="ChEBI" id="CHEBI:29950"/>
        <dbReference type="ChEBI" id="CHEBI:50058"/>
        <dbReference type="ChEBI" id="CHEBI:57844"/>
        <dbReference type="ChEBI" id="CHEBI:58772"/>
        <dbReference type="EC" id="1.8.4.11"/>
    </reaction>
</comment>